<sequence length="404" mass="43420">MKTMNKKQIIIAAAAAGVLILGVAGSMISSAGKKATLGYYEDMKEQFYLDNVLSEGEVSYSLWSGTLTVESPEIRLAAAQTNGSESFLTGMVALLRGKSSDASDTGLGAWSRYLLESTTGGRNAGGIYLKADALKVSRSGNNKDGEIRVQLLGLDMSNPFISHKGAEVVLVSEVADEIQPRAEIDQYGRVVSSDYSWGSNMVSRLPFTGAFISGATGEIGAKVDLDFTLERSDDGEGKVKFVAIQRNDGSEVGRIVREAEFASIPELDAVQEHLKAVLNGFVMGAFNTAMGQAVIAEATANFARKAKVASYSLTYKGFDLLKEGFEAYKTATKRQDFAGYCAEVGLSTFQNDFGAKGKDHSDSECAIAQKLTTEGKFEENYTFKEDKSLFAGLFVSKAYSLETN</sequence>
<protein>
    <submittedName>
        <fullName evidence="1">Uncharacterized protein</fullName>
    </submittedName>
</protein>
<dbReference type="AlphaFoldDB" id="A0A5E7A3I2"/>
<evidence type="ECO:0000313" key="1">
    <source>
        <dbReference type="EMBL" id="VVN70477.1"/>
    </source>
</evidence>
<organism evidence="1 2">
    <name type="scientific">Pseudomonas fluorescens</name>
    <dbReference type="NCBI Taxonomy" id="294"/>
    <lineage>
        <taxon>Bacteria</taxon>
        <taxon>Pseudomonadati</taxon>
        <taxon>Pseudomonadota</taxon>
        <taxon>Gammaproteobacteria</taxon>
        <taxon>Pseudomonadales</taxon>
        <taxon>Pseudomonadaceae</taxon>
        <taxon>Pseudomonas</taxon>
    </lineage>
</organism>
<reference evidence="1 2" key="1">
    <citation type="submission" date="2019-09" db="EMBL/GenBank/DDBJ databases">
        <authorList>
            <person name="Chandra G."/>
            <person name="Truman W A."/>
        </authorList>
    </citation>
    <scope>NUCLEOTIDE SEQUENCE [LARGE SCALE GENOMIC DNA]</scope>
    <source>
        <strain evidence="1">PS710</strain>
    </source>
</reference>
<dbReference type="Proteomes" id="UP000381093">
    <property type="component" value="Unassembled WGS sequence"/>
</dbReference>
<evidence type="ECO:0000313" key="2">
    <source>
        <dbReference type="Proteomes" id="UP000381093"/>
    </source>
</evidence>
<proteinExistence type="predicted"/>
<name>A0A5E7A3I2_PSEFL</name>
<gene>
    <name evidence="1" type="ORF">PS710_00390</name>
</gene>
<dbReference type="EMBL" id="CABVHW010000001">
    <property type="protein sequence ID" value="VVN70477.1"/>
    <property type="molecule type" value="Genomic_DNA"/>
</dbReference>
<dbReference type="RefSeq" id="WP_150762930.1">
    <property type="nucleotide sequence ID" value="NZ_CABVHW010000001.1"/>
</dbReference>
<accession>A0A5E7A3I2</accession>